<name>A0A2H4J3W6_9CAUD</name>
<proteinExistence type="predicted"/>
<dbReference type="EMBL" id="MF417879">
    <property type="protein sequence ID" value="ASN68633.1"/>
    <property type="molecule type" value="Genomic_DNA"/>
</dbReference>
<sequence>MAETILSDVAFQAELRDYMAAPVVEQTAFFQSGVLLRNNDMNALLASPTNEFIIPFWLDLDTSIEPNYSNDVFTDVATPLAITSSTQRARAAYLNEGWATMDLVKNITNQEPLDYVAGRLTSYWERQAQRRVIATAIGLYNDNVASNNSDMVINANGVISAEAIIRAKATMGDYTANGLGVIAMHSAVFTQLSILNLIDFTPLGDQVPLNGRYQGMTVVVDDGMPSFAGATDGAPREYLTIVFKPGSIGYAEEQPAGRSGLNVSWVDERGNGGGVETLWSRRNMLLHPFGYKFTSTTITGNKVEGRPQSASWADLALATNWERVLDRKLVPMAFIRSTAA</sequence>
<protein>
    <recommendedName>
        <fullName evidence="2">Coat protein</fullName>
    </recommendedName>
</protein>
<evidence type="ECO:0008006" key="2">
    <source>
        <dbReference type="Google" id="ProtNLM"/>
    </source>
</evidence>
<reference evidence="1" key="1">
    <citation type="submission" date="2017-06" db="EMBL/GenBank/DDBJ databases">
        <title>Novel phages from South African skin metaviromes.</title>
        <authorList>
            <person name="van Zyl L.J."/>
            <person name="Abrahams Y."/>
            <person name="Stander E.A."/>
            <person name="Kirby B.M."/>
            <person name="Clavaud C."/>
            <person name="Farcet C."/>
            <person name="Breton L."/>
            <person name="Trindade M.I."/>
        </authorList>
    </citation>
    <scope>NUCLEOTIDE SEQUENCE</scope>
</reference>
<gene>
    <name evidence="1" type="ORF">3S11_12</name>
</gene>
<accession>A0A2H4J3W6</accession>
<evidence type="ECO:0000313" key="1">
    <source>
        <dbReference type="EMBL" id="ASN68633.1"/>
    </source>
</evidence>
<organism evidence="1">
    <name type="scientific">uncultured Caudovirales phage</name>
    <dbReference type="NCBI Taxonomy" id="2100421"/>
    <lineage>
        <taxon>Viruses</taxon>
        <taxon>Duplodnaviria</taxon>
        <taxon>Heunggongvirae</taxon>
        <taxon>Uroviricota</taxon>
        <taxon>Caudoviricetes</taxon>
        <taxon>Peduoviridae</taxon>
        <taxon>Maltschvirus</taxon>
        <taxon>Maltschvirus maltsch</taxon>
    </lineage>
</organism>